<proteinExistence type="predicted"/>
<accession>A0A1X7IQZ5</accession>
<evidence type="ECO:0000313" key="2">
    <source>
        <dbReference type="Proteomes" id="UP000193804"/>
    </source>
</evidence>
<dbReference type="NCBIfam" id="NF033711">
    <property type="entry name" value="T9SS_PorQ"/>
    <property type="match status" value="1"/>
</dbReference>
<dbReference type="OrthoDB" id="9809953at2"/>
<protein>
    <recommendedName>
        <fullName evidence="3">Type IX secretion system protein PorQ</fullName>
    </recommendedName>
</protein>
<reference evidence="2" key="1">
    <citation type="submission" date="2017-04" db="EMBL/GenBank/DDBJ databases">
        <authorList>
            <person name="Varghese N."/>
            <person name="Submissions S."/>
        </authorList>
    </citation>
    <scope>NUCLEOTIDE SEQUENCE [LARGE SCALE GENOMIC DNA]</scope>
    <source>
        <strain evidence="2">DSM 4125</strain>
    </source>
</reference>
<evidence type="ECO:0000313" key="1">
    <source>
        <dbReference type="EMBL" id="SMG17530.1"/>
    </source>
</evidence>
<dbReference type="AlphaFoldDB" id="A0A1X7IQZ5"/>
<dbReference type="EMBL" id="FXAW01000001">
    <property type="protein sequence ID" value="SMG17530.1"/>
    <property type="molecule type" value="Genomic_DNA"/>
</dbReference>
<organism evidence="1 2">
    <name type="scientific">Marivirga sericea</name>
    <dbReference type="NCBI Taxonomy" id="1028"/>
    <lineage>
        <taxon>Bacteria</taxon>
        <taxon>Pseudomonadati</taxon>
        <taxon>Bacteroidota</taxon>
        <taxon>Cytophagia</taxon>
        <taxon>Cytophagales</taxon>
        <taxon>Marivirgaceae</taxon>
        <taxon>Marivirga</taxon>
    </lineage>
</organism>
<dbReference type="NCBIfam" id="NF033709">
    <property type="entry name" value="PorV_fam"/>
    <property type="match status" value="1"/>
</dbReference>
<keyword evidence="2" id="KW-1185">Reference proteome</keyword>
<sequence>MIWKKVIANLILLCLTIATAYGQIGGLRAFSFLETPNHARIAGLGTVNVSSNAGDVNMTWQNPALLNSDMNGQISFSLNPYFADIYNSQITYAHDFDRLGIVSFGLIYAHYGQFEGFDKTGGKTENFSASDYAFQVSHSREDGVFRYGASLKFVASQVSGFNQSALLTDLGGVFVHPEEELSFGLVIKNLGFYTSKYVVEDRSLPFDVQLGGTFKPQFMPFRFSLSVNRLYQYDLSYFDQSLNSDDDNVVFNDVRNNPPSTFDKIFQHITIGSEVILGKNVNLRAGYNHLIRQSLKAEQVGGAGGFTFGVYLETKKFNLAYSNAIYQAGGFAHFITLGTNLKEFVKKKKS</sequence>
<dbReference type="Proteomes" id="UP000193804">
    <property type="component" value="Unassembled WGS sequence"/>
</dbReference>
<gene>
    <name evidence="1" type="ORF">SAMN05661096_00971</name>
</gene>
<dbReference type="RefSeq" id="WP_085515921.1">
    <property type="nucleotide sequence ID" value="NZ_FXAW01000001.1"/>
</dbReference>
<evidence type="ECO:0008006" key="3">
    <source>
        <dbReference type="Google" id="ProtNLM"/>
    </source>
</evidence>
<dbReference type="STRING" id="1028.SAMN05661096_00971"/>
<name>A0A1X7IQZ5_9BACT</name>